<dbReference type="AlphaFoldDB" id="A0A1H1UYD9"/>
<protein>
    <submittedName>
        <fullName evidence="1">Uncharacterized protein</fullName>
    </submittedName>
</protein>
<sequence length="58" mass="6407">MEISSLSPLPRGVRGPTELFFDLHRPGISRRIHNVKAMAIGSLSPLPRGVRGLIELLF</sequence>
<name>A0A1H1UYD9_9PSED</name>
<reference evidence="1 2" key="1">
    <citation type="submission" date="2016-10" db="EMBL/GenBank/DDBJ databases">
        <authorList>
            <person name="de Groot N.N."/>
        </authorList>
    </citation>
    <scope>NUCLEOTIDE SEQUENCE [LARGE SCALE GENOMIC DNA]</scope>
    <source>
        <strain evidence="1 2">LMG 26867</strain>
    </source>
</reference>
<organism evidence="1 2">
    <name type="scientific">Pseudomonas prosekii</name>
    <dbReference type="NCBI Taxonomy" id="1148509"/>
    <lineage>
        <taxon>Bacteria</taxon>
        <taxon>Pseudomonadati</taxon>
        <taxon>Pseudomonadota</taxon>
        <taxon>Gammaproteobacteria</taxon>
        <taxon>Pseudomonadales</taxon>
        <taxon>Pseudomonadaceae</taxon>
        <taxon>Pseudomonas</taxon>
    </lineage>
</organism>
<dbReference type="Proteomes" id="UP000198481">
    <property type="component" value="Chromosome I"/>
</dbReference>
<evidence type="ECO:0000313" key="2">
    <source>
        <dbReference type="Proteomes" id="UP000198481"/>
    </source>
</evidence>
<proteinExistence type="predicted"/>
<dbReference type="EMBL" id="LT629762">
    <property type="protein sequence ID" value="SDS77281.1"/>
    <property type="molecule type" value="Genomic_DNA"/>
</dbReference>
<gene>
    <name evidence="1" type="ORF">SAMN05216222_2236</name>
</gene>
<evidence type="ECO:0000313" key="1">
    <source>
        <dbReference type="EMBL" id="SDS77281.1"/>
    </source>
</evidence>
<accession>A0A1H1UYD9</accession>